<dbReference type="AlphaFoldDB" id="A0AAN7LQ22"/>
<evidence type="ECO:0000313" key="3">
    <source>
        <dbReference type="Proteomes" id="UP001346149"/>
    </source>
</evidence>
<reference evidence="2 3" key="1">
    <citation type="journal article" date="2023" name="Hortic Res">
        <title>Pangenome of water caltrop reveals structural variations and asymmetric subgenome divergence after allopolyploidization.</title>
        <authorList>
            <person name="Zhang X."/>
            <person name="Chen Y."/>
            <person name="Wang L."/>
            <person name="Yuan Y."/>
            <person name="Fang M."/>
            <person name="Shi L."/>
            <person name="Lu R."/>
            <person name="Comes H.P."/>
            <person name="Ma Y."/>
            <person name="Chen Y."/>
            <person name="Huang G."/>
            <person name="Zhou Y."/>
            <person name="Zheng Z."/>
            <person name="Qiu Y."/>
        </authorList>
    </citation>
    <scope>NUCLEOTIDE SEQUENCE [LARGE SCALE GENOMIC DNA]</scope>
    <source>
        <strain evidence="2">F231</strain>
    </source>
</reference>
<evidence type="ECO:0000256" key="1">
    <source>
        <dbReference type="SAM" id="MobiDB-lite"/>
    </source>
</evidence>
<gene>
    <name evidence="2" type="ORF">SAY86_020628</name>
</gene>
<keyword evidence="3" id="KW-1185">Reference proteome</keyword>
<accession>A0AAN7LQ22</accession>
<feature type="compositionally biased region" description="Basic and acidic residues" evidence="1">
    <location>
        <begin position="100"/>
        <end position="115"/>
    </location>
</feature>
<protein>
    <submittedName>
        <fullName evidence="2">Uncharacterized protein</fullName>
    </submittedName>
</protein>
<sequence length="195" mass="21856">MECRDCKHHQGRRSHDLITFFKFEASGDSEGDSFPDDPNIGCFLQHHCHYGGFCSSAVSYGEATAAHEEDDLYDDAESCVLGLSYNLHDKGGDDLNDEITAGKDASHKRRPERDLQATSKIDQNRRDFDSGEMSCISDDSNSRGHLRPLYPLDREEPSGDLSDGSISNGQLGRRHNKLLKEKEKDKLFWEACLAS</sequence>
<evidence type="ECO:0000313" key="2">
    <source>
        <dbReference type="EMBL" id="KAK4789309.1"/>
    </source>
</evidence>
<organism evidence="2 3">
    <name type="scientific">Trapa natans</name>
    <name type="common">Water chestnut</name>
    <dbReference type="NCBI Taxonomy" id="22666"/>
    <lineage>
        <taxon>Eukaryota</taxon>
        <taxon>Viridiplantae</taxon>
        <taxon>Streptophyta</taxon>
        <taxon>Embryophyta</taxon>
        <taxon>Tracheophyta</taxon>
        <taxon>Spermatophyta</taxon>
        <taxon>Magnoliopsida</taxon>
        <taxon>eudicotyledons</taxon>
        <taxon>Gunneridae</taxon>
        <taxon>Pentapetalae</taxon>
        <taxon>rosids</taxon>
        <taxon>malvids</taxon>
        <taxon>Myrtales</taxon>
        <taxon>Lythraceae</taxon>
        <taxon>Trapa</taxon>
    </lineage>
</organism>
<comment type="caution">
    <text evidence="2">The sequence shown here is derived from an EMBL/GenBank/DDBJ whole genome shotgun (WGS) entry which is preliminary data.</text>
</comment>
<dbReference type="PANTHER" id="PTHR35726">
    <property type="entry name" value="GLUTAMIC ACID-RICH PROTEIN-LIKE"/>
    <property type="match status" value="1"/>
</dbReference>
<dbReference type="EMBL" id="JAXQNO010000011">
    <property type="protein sequence ID" value="KAK4789309.1"/>
    <property type="molecule type" value="Genomic_DNA"/>
</dbReference>
<proteinExistence type="predicted"/>
<dbReference type="PANTHER" id="PTHR35726:SF4">
    <property type="entry name" value="GLUTAMIC ACID-RICH PROTEIN-LIKE"/>
    <property type="match status" value="1"/>
</dbReference>
<name>A0AAN7LQ22_TRANT</name>
<dbReference type="Proteomes" id="UP001346149">
    <property type="component" value="Unassembled WGS sequence"/>
</dbReference>
<feature type="region of interest" description="Disordered" evidence="1">
    <location>
        <begin position="92"/>
        <end position="174"/>
    </location>
</feature>